<evidence type="ECO:0000313" key="14">
    <source>
        <dbReference type="EMBL" id="ESR43475.1"/>
    </source>
</evidence>
<accession>V4SWP9</accession>
<evidence type="ECO:0000259" key="13">
    <source>
        <dbReference type="Pfam" id="PF16656"/>
    </source>
</evidence>
<comment type="similarity">
    <text evidence="4 10">Belongs to the metallophosphoesterase superfamily. Purple acid phosphatase family.</text>
</comment>
<evidence type="ECO:0000256" key="5">
    <source>
        <dbReference type="ARBA" id="ARBA00022729"/>
    </source>
</evidence>
<evidence type="ECO:0000256" key="10">
    <source>
        <dbReference type="RuleBase" id="RU361203"/>
    </source>
</evidence>
<dbReference type="Gramene" id="ESR43475">
    <property type="protein sequence ID" value="ESR43475"/>
    <property type="gene ID" value="CICLE_v10011594mg"/>
</dbReference>
<comment type="cofactor">
    <cofactor evidence="3">
        <name>Fe cation</name>
        <dbReference type="ChEBI" id="CHEBI:24875"/>
    </cofactor>
</comment>
<dbReference type="KEGG" id="cic:CICLE_v10011594mg"/>
<dbReference type="InterPro" id="IPR015914">
    <property type="entry name" value="PAPs_N"/>
</dbReference>
<gene>
    <name evidence="14" type="ORF">CICLE_v10011594mg</name>
</gene>
<dbReference type="InterPro" id="IPR041792">
    <property type="entry name" value="MPP_PAP"/>
</dbReference>
<keyword evidence="8" id="KW-0408">Iron</keyword>
<dbReference type="FunCoup" id="V4SWP9">
    <property type="interactions" value="64"/>
</dbReference>
<dbReference type="InterPro" id="IPR039331">
    <property type="entry name" value="PAPs-like"/>
</dbReference>
<keyword evidence="5" id="KW-0732">Signal</keyword>
<dbReference type="InterPro" id="IPR004843">
    <property type="entry name" value="Calcineurin-like_PHP"/>
</dbReference>
<dbReference type="EMBL" id="KI536861">
    <property type="protein sequence ID" value="ESR43475.1"/>
    <property type="molecule type" value="Genomic_DNA"/>
</dbReference>
<organism evidence="14 15">
    <name type="scientific">Citrus clementina</name>
    <name type="common">Clementine</name>
    <name type="synonym">Citrus deliciosa x Citrus sinensis</name>
    <dbReference type="NCBI Taxonomy" id="85681"/>
    <lineage>
        <taxon>Eukaryota</taxon>
        <taxon>Viridiplantae</taxon>
        <taxon>Streptophyta</taxon>
        <taxon>Embryophyta</taxon>
        <taxon>Tracheophyta</taxon>
        <taxon>Spermatophyta</taxon>
        <taxon>Magnoliopsida</taxon>
        <taxon>eudicotyledons</taxon>
        <taxon>Gunneridae</taxon>
        <taxon>Pentapetalae</taxon>
        <taxon>rosids</taxon>
        <taxon>malvids</taxon>
        <taxon>Sapindales</taxon>
        <taxon>Rutaceae</taxon>
        <taxon>Aurantioideae</taxon>
        <taxon>Citrus</taxon>
    </lineage>
</organism>
<dbReference type="STRING" id="85681.V4SWP9"/>
<dbReference type="Pfam" id="PF14008">
    <property type="entry name" value="Metallophos_C"/>
    <property type="match status" value="1"/>
</dbReference>
<evidence type="ECO:0000259" key="12">
    <source>
        <dbReference type="Pfam" id="PF14008"/>
    </source>
</evidence>
<dbReference type="Proteomes" id="UP000030687">
    <property type="component" value="Unassembled WGS sequence"/>
</dbReference>
<evidence type="ECO:0000256" key="2">
    <source>
        <dbReference type="ARBA" id="ARBA00001947"/>
    </source>
</evidence>
<evidence type="ECO:0000259" key="11">
    <source>
        <dbReference type="Pfam" id="PF00149"/>
    </source>
</evidence>
<evidence type="ECO:0000256" key="4">
    <source>
        <dbReference type="ARBA" id="ARBA00008723"/>
    </source>
</evidence>
<dbReference type="InterPro" id="IPR029052">
    <property type="entry name" value="Metallo-depent_PP-like"/>
</dbReference>
<feature type="domain" description="Purple acid phosphatase C-terminal" evidence="12">
    <location>
        <begin position="393"/>
        <end position="456"/>
    </location>
</feature>
<dbReference type="EC" id="3.1.3.2" evidence="10"/>
<feature type="domain" description="Purple acid phosphatase N-terminal" evidence="13">
    <location>
        <begin position="92"/>
        <end position="178"/>
    </location>
</feature>
<evidence type="ECO:0000313" key="15">
    <source>
        <dbReference type="Proteomes" id="UP000030687"/>
    </source>
</evidence>
<dbReference type="Gene3D" id="3.60.21.10">
    <property type="match status" value="1"/>
</dbReference>
<sequence length="488" mass="55676">MHLLLHANATNNLQIFKLCKPLLISLPSFIKFQSQEKRMAKLWSPAAFRVLLTICCVPQIMLHSHVSAEEYYIRQPPRSVIQTPNKRSESDPQQVHISLAGKDYIRVSWITDDKEAESVVEYGKLPGRYNTMATGEHTSYQFFFYKSGKIHHVKIGPLEPATTYYYRCGGRGPEFSFKMPPASFPIEFAIVGDLGQTEWTNSTLEHVGSKDYDVLLLPGDLSYADFQQPLWDSFGRLVEPYASSRPWMVTEGNHEIESIPIILPHAFKAYNARWLMPYEESGSSSNLYYSFDVAGAHIIMLGSYTDFDEDSAQYKWLKADLAKIDRKKTPWIFVLLHAPWYNTNTAHQGEGESMRNSMEELLYNARVDVVFAGHVHAYERFTRIYDNKADPCGPIYITIGDGGNREGLALEFKEPKSPLSMFQESSFGHARLKILDERRAHWSWYRNNDSDAVIADEVRLESLSTSKQCWGITDGQESSSSSVTKDEL</sequence>
<dbReference type="CDD" id="cd00839">
    <property type="entry name" value="MPP_PAPs"/>
    <property type="match status" value="1"/>
</dbReference>
<dbReference type="eggNOG" id="KOG1378">
    <property type="taxonomic scope" value="Eukaryota"/>
</dbReference>
<feature type="domain" description="Calcineurin-like phosphoesterase" evidence="11">
    <location>
        <begin position="188"/>
        <end position="378"/>
    </location>
</feature>
<keyword evidence="15" id="KW-1185">Reference proteome</keyword>
<keyword evidence="9" id="KW-0325">Glycoprotein</keyword>
<dbReference type="GO" id="GO:0003993">
    <property type="term" value="F:acid phosphatase activity"/>
    <property type="evidence" value="ECO:0007669"/>
    <property type="project" value="UniProtKB-EC"/>
</dbReference>
<reference evidence="14 15" key="1">
    <citation type="submission" date="2013-10" db="EMBL/GenBank/DDBJ databases">
        <authorList>
            <consortium name="International Citrus Genome Consortium"/>
            <person name="Jenkins J."/>
            <person name="Schmutz J."/>
            <person name="Prochnik S."/>
            <person name="Rokhsar D."/>
            <person name="Gmitter F."/>
            <person name="Ollitrault P."/>
            <person name="Machado M."/>
            <person name="Talon M."/>
            <person name="Wincker P."/>
            <person name="Jaillon O."/>
            <person name="Morgante M."/>
        </authorList>
    </citation>
    <scope>NUCLEOTIDE SEQUENCE</scope>
    <source>
        <strain evidence="15">cv. Clemenules</strain>
    </source>
</reference>
<dbReference type="GO" id="GO:0046872">
    <property type="term" value="F:metal ion binding"/>
    <property type="evidence" value="ECO:0007669"/>
    <property type="project" value="InterPro"/>
</dbReference>
<dbReference type="Pfam" id="PF00149">
    <property type="entry name" value="Metallophos"/>
    <property type="match status" value="1"/>
</dbReference>
<dbReference type="InParanoid" id="V4SWP9"/>
<evidence type="ECO:0000256" key="8">
    <source>
        <dbReference type="ARBA" id="ARBA00023004"/>
    </source>
</evidence>
<dbReference type="PANTHER" id="PTHR22953">
    <property type="entry name" value="ACID PHOSPHATASE RELATED"/>
    <property type="match status" value="1"/>
</dbReference>
<dbReference type="PANTHER" id="PTHR22953:SF7">
    <property type="entry name" value="PURPLE ACID PHOSPHATASE 22"/>
    <property type="match status" value="1"/>
</dbReference>
<dbReference type="OrthoDB" id="45007at2759"/>
<dbReference type="OMA" id="TRAHWSW"/>
<proteinExistence type="inferred from homology"/>
<evidence type="ECO:0000256" key="9">
    <source>
        <dbReference type="ARBA" id="ARBA00023180"/>
    </source>
</evidence>
<keyword evidence="6 10" id="KW-0378">Hydrolase</keyword>
<dbReference type="InterPro" id="IPR025733">
    <property type="entry name" value="PAPs_C"/>
</dbReference>
<evidence type="ECO:0000256" key="7">
    <source>
        <dbReference type="ARBA" id="ARBA00022833"/>
    </source>
</evidence>
<dbReference type="SUPFAM" id="SSF49363">
    <property type="entry name" value="Purple acid phosphatase, N-terminal domain"/>
    <property type="match status" value="1"/>
</dbReference>
<dbReference type="Gene3D" id="2.60.40.380">
    <property type="entry name" value="Purple acid phosphatase-like, N-terminal"/>
    <property type="match status" value="1"/>
</dbReference>
<dbReference type="Pfam" id="PF16656">
    <property type="entry name" value="Pur_ac_phosph_N"/>
    <property type="match status" value="1"/>
</dbReference>
<name>V4SWP9_CITCL</name>
<keyword evidence="7" id="KW-0862">Zinc</keyword>
<evidence type="ECO:0000256" key="6">
    <source>
        <dbReference type="ARBA" id="ARBA00022801"/>
    </source>
</evidence>
<dbReference type="InterPro" id="IPR008963">
    <property type="entry name" value="Purple_acid_Pase-like_N"/>
</dbReference>
<protein>
    <recommendedName>
        <fullName evidence="10">Purple acid phosphatase</fullName>
        <ecNumber evidence="10">3.1.3.2</ecNumber>
    </recommendedName>
</protein>
<comment type="cofactor">
    <cofactor evidence="2">
        <name>Zn(2+)</name>
        <dbReference type="ChEBI" id="CHEBI:29105"/>
    </cofactor>
</comment>
<dbReference type="SUPFAM" id="SSF56300">
    <property type="entry name" value="Metallo-dependent phosphatases"/>
    <property type="match status" value="1"/>
</dbReference>
<evidence type="ECO:0000256" key="3">
    <source>
        <dbReference type="ARBA" id="ARBA00001962"/>
    </source>
</evidence>
<dbReference type="AlphaFoldDB" id="V4SWP9"/>
<evidence type="ECO:0000256" key="1">
    <source>
        <dbReference type="ARBA" id="ARBA00000032"/>
    </source>
</evidence>
<comment type="catalytic activity">
    <reaction evidence="1 10">
        <text>a phosphate monoester + H2O = an alcohol + phosphate</text>
        <dbReference type="Rhea" id="RHEA:15017"/>
        <dbReference type="ChEBI" id="CHEBI:15377"/>
        <dbReference type="ChEBI" id="CHEBI:30879"/>
        <dbReference type="ChEBI" id="CHEBI:43474"/>
        <dbReference type="ChEBI" id="CHEBI:67140"/>
        <dbReference type="EC" id="3.1.3.2"/>
    </reaction>
</comment>